<keyword evidence="2" id="KW-0677">Repeat</keyword>
<evidence type="ECO:0008006" key="5">
    <source>
        <dbReference type="Google" id="ProtNLM"/>
    </source>
</evidence>
<reference evidence="3 4" key="1">
    <citation type="journal article" date="2016" name="BMC Genomics">
        <title>Comparative genomics reveals Cyclospora cayetanensis possesses coccidia-like metabolism and invasion components but unique surface antigens.</title>
        <authorList>
            <person name="Liu S."/>
            <person name="Wang L."/>
            <person name="Zheng H."/>
            <person name="Xu Z."/>
            <person name="Roellig D.M."/>
            <person name="Li N."/>
            <person name="Frace M.A."/>
            <person name="Tang K."/>
            <person name="Arrowood M.J."/>
            <person name="Moss D.M."/>
            <person name="Zhang L."/>
            <person name="Feng Y."/>
            <person name="Xiao L."/>
        </authorList>
    </citation>
    <scope>NUCLEOTIDE SEQUENCE [LARGE SCALE GENOMIC DNA]</scope>
    <source>
        <strain evidence="3 4">CHN_HEN01</strain>
    </source>
</reference>
<dbReference type="VEuPathDB" id="ToxoDB:cyc_04511"/>
<dbReference type="SUPFAM" id="SSF52058">
    <property type="entry name" value="L domain-like"/>
    <property type="match status" value="1"/>
</dbReference>
<keyword evidence="4" id="KW-1185">Reference proteome</keyword>
<dbReference type="PANTHER" id="PTHR18849">
    <property type="entry name" value="LEUCINE RICH REPEAT PROTEIN"/>
    <property type="match status" value="1"/>
</dbReference>
<proteinExistence type="predicted"/>
<dbReference type="Proteomes" id="UP000095192">
    <property type="component" value="Unassembled WGS sequence"/>
</dbReference>
<protein>
    <recommendedName>
        <fullName evidence="5">Leucine rich repeat-containing protein</fullName>
    </recommendedName>
</protein>
<evidence type="ECO:0000313" key="3">
    <source>
        <dbReference type="EMBL" id="OEH77733.1"/>
    </source>
</evidence>
<gene>
    <name evidence="3" type="ORF">cyc_04511</name>
</gene>
<name>A0A1D3D2Q7_9EIME</name>
<evidence type="ECO:0000256" key="1">
    <source>
        <dbReference type="ARBA" id="ARBA00022614"/>
    </source>
</evidence>
<dbReference type="Gene3D" id="3.80.10.10">
    <property type="entry name" value="Ribonuclease Inhibitor"/>
    <property type="match status" value="1"/>
</dbReference>
<dbReference type="AlphaFoldDB" id="A0A1D3D2Q7"/>
<dbReference type="InParanoid" id="A0A1D3D2Q7"/>
<keyword evidence="1" id="KW-0433">Leucine-rich repeat</keyword>
<comment type="caution">
    <text evidence="3">The sequence shown here is derived from an EMBL/GenBank/DDBJ whole genome shotgun (WGS) entry which is preliminary data.</text>
</comment>
<dbReference type="InterPro" id="IPR032675">
    <property type="entry name" value="LRR_dom_sf"/>
</dbReference>
<sequence>MRKEEKAKEGGKTSGAADAEVALNGEVLNRALRDVSRTVDGSGYAFTRLICCGKGVTSLPDALQHYVHLRYIDISDTLTSLYLSHTRIQQLLPLEKFPQIKTLDLEGCALPSEQLKVLVSLPMLKEVCLSPLGTSAGDDQFRSEILKVLPRLQWINGREVTSDELTAATTPCETNVQEEMGLDQP</sequence>
<evidence type="ECO:0000313" key="4">
    <source>
        <dbReference type="Proteomes" id="UP000095192"/>
    </source>
</evidence>
<dbReference type="EMBL" id="JROU02000997">
    <property type="protein sequence ID" value="OEH77733.1"/>
    <property type="molecule type" value="Genomic_DNA"/>
</dbReference>
<organism evidence="3 4">
    <name type="scientific">Cyclospora cayetanensis</name>
    <dbReference type="NCBI Taxonomy" id="88456"/>
    <lineage>
        <taxon>Eukaryota</taxon>
        <taxon>Sar</taxon>
        <taxon>Alveolata</taxon>
        <taxon>Apicomplexa</taxon>
        <taxon>Conoidasida</taxon>
        <taxon>Coccidia</taxon>
        <taxon>Eucoccidiorida</taxon>
        <taxon>Eimeriorina</taxon>
        <taxon>Eimeriidae</taxon>
        <taxon>Cyclospora</taxon>
    </lineage>
</organism>
<accession>A0A1D3D2Q7</accession>
<evidence type="ECO:0000256" key="2">
    <source>
        <dbReference type="ARBA" id="ARBA00022737"/>
    </source>
</evidence>
<dbReference type="VEuPathDB" id="ToxoDB:LOC34621037"/>
<dbReference type="PANTHER" id="PTHR18849:SF0">
    <property type="entry name" value="CILIA- AND FLAGELLA-ASSOCIATED PROTEIN 410-RELATED"/>
    <property type="match status" value="1"/>
</dbReference>